<gene>
    <name evidence="4" type="ORF">H8S45_08605</name>
</gene>
<feature type="compositionally biased region" description="Polar residues" evidence="1">
    <location>
        <begin position="45"/>
        <end position="54"/>
    </location>
</feature>
<reference evidence="4" key="1">
    <citation type="submission" date="2020-08" db="EMBL/GenBank/DDBJ databases">
        <title>Genome public.</title>
        <authorList>
            <person name="Liu C."/>
            <person name="Sun Q."/>
        </authorList>
    </citation>
    <scope>NUCLEOTIDE SEQUENCE</scope>
    <source>
        <strain evidence="4">NSJ-28</strain>
    </source>
</reference>
<dbReference type="Pfam" id="PF01551">
    <property type="entry name" value="Peptidase_M23"/>
    <property type="match status" value="1"/>
</dbReference>
<feature type="region of interest" description="Disordered" evidence="1">
    <location>
        <begin position="45"/>
        <end position="96"/>
    </location>
</feature>
<dbReference type="InterPro" id="IPR016047">
    <property type="entry name" value="M23ase_b-sheet_dom"/>
</dbReference>
<dbReference type="PANTHER" id="PTHR21666">
    <property type="entry name" value="PEPTIDASE-RELATED"/>
    <property type="match status" value="1"/>
</dbReference>
<keyword evidence="2" id="KW-0812">Transmembrane</keyword>
<feature type="domain" description="M23ase beta-sheet core" evidence="3">
    <location>
        <begin position="133"/>
        <end position="229"/>
    </location>
</feature>
<dbReference type="InterPro" id="IPR011055">
    <property type="entry name" value="Dup_hybrid_motif"/>
</dbReference>
<dbReference type="Proteomes" id="UP000606499">
    <property type="component" value="Unassembled WGS sequence"/>
</dbReference>
<comment type="caution">
    <text evidence="4">The sequence shown here is derived from an EMBL/GenBank/DDBJ whole genome shotgun (WGS) entry which is preliminary data.</text>
</comment>
<evidence type="ECO:0000313" key="5">
    <source>
        <dbReference type="Proteomes" id="UP000606499"/>
    </source>
</evidence>
<evidence type="ECO:0000256" key="2">
    <source>
        <dbReference type="SAM" id="Phobius"/>
    </source>
</evidence>
<dbReference type="CDD" id="cd12797">
    <property type="entry name" value="M23_peptidase"/>
    <property type="match status" value="1"/>
</dbReference>
<name>A0A923LWR1_9FIRM</name>
<dbReference type="RefSeq" id="WP_054327503.1">
    <property type="nucleotide sequence ID" value="NZ_JACOPL010000007.1"/>
</dbReference>
<feature type="transmembrane region" description="Helical" evidence="2">
    <location>
        <begin position="16"/>
        <end position="36"/>
    </location>
</feature>
<dbReference type="InterPro" id="IPR050570">
    <property type="entry name" value="Cell_wall_metabolism_enzyme"/>
</dbReference>
<evidence type="ECO:0000259" key="3">
    <source>
        <dbReference type="Pfam" id="PF01551"/>
    </source>
</evidence>
<keyword evidence="2" id="KW-0472">Membrane</keyword>
<sequence length="240" mass="24900">MKQYNSKHTAALSTRGFYTILTVCGLIIAVSAWVLWSDSTAPEQAASAPSTPIISPTEALPDLSDDTPVMSEEAPADEATEPVDAPAEPEPAPAEPAVTVSAPVYVRPTSGAVITPFSGDELLFQPTFGDWRVHSGTDFGAEAGETVLALTDGTVQEVFEDGLYGTCVTLSHDADLITTYRGLTDVRVVDGQAVTAGEALGACAESIDAEAALDPHVHVEASRAGTAIDVLELLGESGTE</sequence>
<dbReference type="PANTHER" id="PTHR21666:SF270">
    <property type="entry name" value="MUREIN HYDROLASE ACTIVATOR ENVC"/>
    <property type="match status" value="1"/>
</dbReference>
<dbReference type="Gene3D" id="2.70.70.10">
    <property type="entry name" value="Glucose Permease (Domain IIA)"/>
    <property type="match status" value="1"/>
</dbReference>
<dbReference type="GO" id="GO:0004222">
    <property type="term" value="F:metalloendopeptidase activity"/>
    <property type="evidence" value="ECO:0007669"/>
    <property type="project" value="TreeGrafter"/>
</dbReference>
<organism evidence="4 5">
    <name type="scientific">Agathobaculum faecis</name>
    <dbReference type="NCBI Taxonomy" id="2763013"/>
    <lineage>
        <taxon>Bacteria</taxon>
        <taxon>Bacillati</taxon>
        <taxon>Bacillota</taxon>
        <taxon>Clostridia</taxon>
        <taxon>Eubacteriales</taxon>
        <taxon>Butyricicoccaceae</taxon>
        <taxon>Agathobaculum</taxon>
    </lineage>
</organism>
<proteinExistence type="predicted"/>
<dbReference type="AlphaFoldDB" id="A0A923LWR1"/>
<protein>
    <submittedName>
        <fullName evidence="4">M23 family metallopeptidase</fullName>
    </submittedName>
</protein>
<evidence type="ECO:0000256" key="1">
    <source>
        <dbReference type="SAM" id="MobiDB-lite"/>
    </source>
</evidence>
<evidence type="ECO:0000313" key="4">
    <source>
        <dbReference type="EMBL" id="MBC5725515.1"/>
    </source>
</evidence>
<keyword evidence="5" id="KW-1185">Reference proteome</keyword>
<accession>A0A923LWR1</accession>
<dbReference type="EMBL" id="JACOPL010000007">
    <property type="protein sequence ID" value="MBC5725515.1"/>
    <property type="molecule type" value="Genomic_DNA"/>
</dbReference>
<dbReference type="SUPFAM" id="SSF51261">
    <property type="entry name" value="Duplicated hybrid motif"/>
    <property type="match status" value="1"/>
</dbReference>
<keyword evidence="2" id="KW-1133">Transmembrane helix</keyword>